<dbReference type="EMBL" id="QFFF01000001">
    <property type="protein sequence ID" value="PWG02099.1"/>
    <property type="molecule type" value="Genomic_DNA"/>
</dbReference>
<comment type="similarity">
    <text evidence="1">Belongs to the transferase hexapeptide repeat family.</text>
</comment>
<dbReference type="PANTHER" id="PTHR23416">
    <property type="entry name" value="SIALIC ACID SYNTHASE-RELATED"/>
    <property type="match status" value="1"/>
</dbReference>
<dbReference type="AlphaFoldDB" id="A0A2U2J180"/>
<evidence type="ECO:0000313" key="5">
    <source>
        <dbReference type="EMBL" id="PWG02099.1"/>
    </source>
</evidence>
<keyword evidence="6" id="KW-1185">Reference proteome</keyword>
<dbReference type="Proteomes" id="UP000245916">
    <property type="component" value="Unassembled WGS sequence"/>
</dbReference>
<evidence type="ECO:0000256" key="2">
    <source>
        <dbReference type="ARBA" id="ARBA00022679"/>
    </source>
</evidence>
<gene>
    <name evidence="5" type="ORF">DF286_03870</name>
</gene>
<dbReference type="InterPro" id="IPR051159">
    <property type="entry name" value="Hexapeptide_acetyltransf"/>
</dbReference>
<evidence type="ECO:0000256" key="3">
    <source>
        <dbReference type="ARBA" id="ARBA00022737"/>
    </source>
</evidence>
<organism evidence="5 6">
    <name type="scientific">Allosphingosinicella humi</name>
    <dbReference type="NCBI Taxonomy" id="2068657"/>
    <lineage>
        <taxon>Bacteria</taxon>
        <taxon>Pseudomonadati</taxon>
        <taxon>Pseudomonadota</taxon>
        <taxon>Alphaproteobacteria</taxon>
        <taxon>Sphingomonadales</taxon>
        <taxon>Sphingomonadaceae</taxon>
        <taxon>Allosphingosinicella</taxon>
    </lineage>
</organism>
<accession>A0A2U2J180</accession>
<dbReference type="Gene3D" id="2.160.10.10">
    <property type="entry name" value="Hexapeptide repeat proteins"/>
    <property type="match status" value="1"/>
</dbReference>
<dbReference type="InterPro" id="IPR018357">
    <property type="entry name" value="Hexapep_transf_CS"/>
</dbReference>
<evidence type="ECO:0000313" key="6">
    <source>
        <dbReference type="Proteomes" id="UP000245916"/>
    </source>
</evidence>
<evidence type="ECO:0000256" key="4">
    <source>
        <dbReference type="ARBA" id="ARBA00023315"/>
    </source>
</evidence>
<protein>
    <submittedName>
        <fullName evidence="5">Acetyltransferase</fullName>
    </submittedName>
</protein>
<keyword evidence="3" id="KW-0677">Repeat</keyword>
<dbReference type="GO" id="GO:0008374">
    <property type="term" value="F:O-acyltransferase activity"/>
    <property type="evidence" value="ECO:0007669"/>
    <property type="project" value="TreeGrafter"/>
</dbReference>
<dbReference type="CDD" id="cd03349">
    <property type="entry name" value="LbH_XAT"/>
    <property type="match status" value="1"/>
</dbReference>
<name>A0A2U2J180_9SPHN</name>
<dbReference type="PROSITE" id="PS00101">
    <property type="entry name" value="HEXAPEP_TRANSFERASES"/>
    <property type="match status" value="1"/>
</dbReference>
<keyword evidence="4" id="KW-0012">Acyltransferase</keyword>
<proteinExistence type="inferred from homology"/>
<comment type="caution">
    <text evidence="5">The sequence shown here is derived from an EMBL/GenBank/DDBJ whole genome shotgun (WGS) entry which is preliminary data.</text>
</comment>
<dbReference type="PANTHER" id="PTHR23416:SF23">
    <property type="entry name" value="ACETYLTRANSFERASE C18B11.09C-RELATED"/>
    <property type="match status" value="1"/>
</dbReference>
<dbReference type="InterPro" id="IPR001451">
    <property type="entry name" value="Hexapep"/>
</dbReference>
<dbReference type="Pfam" id="PF00132">
    <property type="entry name" value="Hexapep"/>
    <property type="match status" value="1"/>
</dbReference>
<dbReference type="SUPFAM" id="SSF51161">
    <property type="entry name" value="Trimeric LpxA-like enzymes"/>
    <property type="match status" value="1"/>
</dbReference>
<dbReference type="InterPro" id="IPR011004">
    <property type="entry name" value="Trimer_LpxA-like_sf"/>
</dbReference>
<keyword evidence="2 5" id="KW-0808">Transferase</keyword>
<reference evidence="5 6" key="1">
    <citation type="submission" date="2018-05" db="EMBL/GenBank/DDBJ databases">
        <title>Genome of Sphingosinicella humi QZX222.</title>
        <authorList>
            <person name="Qiao Z."/>
            <person name="Wang G."/>
        </authorList>
    </citation>
    <scope>NUCLEOTIDE SEQUENCE [LARGE SCALE GENOMIC DNA]</scope>
    <source>
        <strain evidence="5 6">QZX222</strain>
    </source>
</reference>
<evidence type="ECO:0000256" key="1">
    <source>
        <dbReference type="ARBA" id="ARBA00007274"/>
    </source>
</evidence>
<sequence>MFLKHEDSVKAKFSRHGYNHMPRTVVGNDVWIGHGAKVRAGVRIGHGAVIGMGAVVTRDVGPYSVVAGNPARELRRRFDEGTIELLLKSAWWDFDDHHLTEAAKNFPDPKAFIRAEKLA</sequence>